<evidence type="ECO:0000256" key="1">
    <source>
        <dbReference type="PROSITE-ProRule" id="PRU00047"/>
    </source>
</evidence>
<organism evidence="4 5">
    <name type="scientific">Pythium insidiosum</name>
    <name type="common">Pythiosis disease agent</name>
    <dbReference type="NCBI Taxonomy" id="114742"/>
    <lineage>
        <taxon>Eukaryota</taxon>
        <taxon>Sar</taxon>
        <taxon>Stramenopiles</taxon>
        <taxon>Oomycota</taxon>
        <taxon>Peronosporomycetes</taxon>
        <taxon>Pythiales</taxon>
        <taxon>Pythiaceae</taxon>
        <taxon>Pythium</taxon>
    </lineage>
</organism>
<dbReference type="AlphaFoldDB" id="A0AAD5Q4A5"/>
<keyword evidence="1" id="KW-0479">Metal-binding</keyword>
<dbReference type="InterPro" id="IPR036875">
    <property type="entry name" value="Znf_CCHC_sf"/>
</dbReference>
<keyword evidence="1" id="KW-0862">Zinc</keyword>
<evidence type="ECO:0000313" key="4">
    <source>
        <dbReference type="EMBL" id="KAJ0388884.1"/>
    </source>
</evidence>
<dbReference type="SMART" id="SM00343">
    <property type="entry name" value="ZnF_C2HC"/>
    <property type="match status" value="1"/>
</dbReference>
<dbReference type="Pfam" id="PF00098">
    <property type="entry name" value="zf-CCHC"/>
    <property type="match status" value="1"/>
</dbReference>
<sequence length="110" mass="12199">MVRIIEASNGVTLLSAKEMLRREYETLQRREKKEVGLKAAAATLQAGGSSNKNQQGRKGGKKQGKKGGNSNGQFRGKCFLCKQTGHKQANCPKKNEKSSDEFRCKFAHDR</sequence>
<dbReference type="SUPFAM" id="SSF57756">
    <property type="entry name" value="Retrovirus zinc finger-like domains"/>
    <property type="match status" value="1"/>
</dbReference>
<name>A0AAD5Q4A5_PYTIN</name>
<evidence type="ECO:0000259" key="3">
    <source>
        <dbReference type="PROSITE" id="PS50158"/>
    </source>
</evidence>
<evidence type="ECO:0000256" key="2">
    <source>
        <dbReference type="SAM" id="MobiDB-lite"/>
    </source>
</evidence>
<evidence type="ECO:0000313" key="5">
    <source>
        <dbReference type="Proteomes" id="UP001209570"/>
    </source>
</evidence>
<dbReference type="GO" id="GO:0008270">
    <property type="term" value="F:zinc ion binding"/>
    <property type="evidence" value="ECO:0007669"/>
    <property type="project" value="UniProtKB-KW"/>
</dbReference>
<feature type="domain" description="CCHC-type" evidence="3">
    <location>
        <begin position="77"/>
        <end position="93"/>
    </location>
</feature>
<feature type="region of interest" description="Disordered" evidence="2">
    <location>
        <begin position="86"/>
        <end position="110"/>
    </location>
</feature>
<reference evidence="4" key="1">
    <citation type="submission" date="2021-12" db="EMBL/GenBank/DDBJ databases">
        <title>Prjna785345.</title>
        <authorList>
            <person name="Rujirawat T."/>
            <person name="Krajaejun T."/>
        </authorList>
    </citation>
    <scope>NUCLEOTIDE SEQUENCE</scope>
    <source>
        <strain evidence="4">Pi057C3</strain>
    </source>
</reference>
<dbReference type="PROSITE" id="PS50158">
    <property type="entry name" value="ZF_CCHC"/>
    <property type="match status" value="1"/>
</dbReference>
<dbReference type="Proteomes" id="UP001209570">
    <property type="component" value="Unassembled WGS sequence"/>
</dbReference>
<protein>
    <recommendedName>
        <fullName evidence="3">CCHC-type domain-containing protein</fullName>
    </recommendedName>
</protein>
<accession>A0AAD5Q4A5</accession>
<gene>
    <name evidence="4" type="ORF">P43SY_011660</name>
</gene>
<dbReference type="EMBL" id="JAKCXM010005921">
    <property type="protein sequence ID" value="KAJ0388884.1"/>
    <property type="molecule type" value="Genomic_DNA"/>
</dbReference>
<comment type="caution">
    <text evidence="4">The sequence shown here is derived from an EMBL/GenBank/DDBJ whole genome shotgun (WGS) entry which is preliminary data.</text>
</comment>
<proteinExistence type="predicted"/>
<keyword evidence="5" id="KW-1185">Reference proteome</keyword>
<keyword evidence="1" id="KW-0863">Zinc-finger</keyword>
<dbReference type="Gene3D" id="4.10.60.10">
    <property type="entry name" value="Zinc finger, CCHC-type"/>
    <property type="match status" value="1"/>
</dbReference>
<dbReference type="InterPro" id="IPR001878">
    <property type="entry name" value="Znf_CCHC"/>
</dbReference>
<feature type="compositionally biased region" description="Basic and acidic residues" evidence="2">
    <location>
        <begin position="93"/>
        <end position="110"/>
    </location>
</feature>
<feature type="region of interest" description="Disordered" evidence="2">
    <location>
        <begin position="41"/>
        <end position="73"/>
    </location>
</feature>
<dbReference type="GO" id="GO:0003676">
    <property type="term" value="F:nucleic acid binding"/>
    <property type="evidence" value="ECO:0007669"/>
    <property type="project" value="InterPro"/>
</dbReference>